<feature type="binding site" description="axial binding residue" evidence="9">
    <location>
        <position position="440"/>
    </location>
    <ligand>
        <name>heme</name>
        <dbReference type="ChEBI" id="CHEBI:30413"/>
    </ligand>
    <ligandPart>
        <name>Fe</name>
        <dbReference type="ChEBI" id="CHEBI:18248"/>
    </ligandPart>
</feature>
<dbReference type="FunFam" id="1.10.630.10:FF:000008">
    <property type="entry name" value="Cytochrome P450 71D8"/>
    <property type="match status" value="1"/>
</dbReference>
<dbReference type="Pfam" id="PF00067">
    <property type="entry name" value="p450"/>
    <property type="match status" value="1"/>
</dbReference>
<evidence type="ECO:0000256" key="4">
    <source>
        <dbReference type="ARBA" id="ARBA00022617"/>
    </source>
</evidence>
<dbReference type="GO" id="GO:0016705">
    <property type="term" value="F:oxidoreductase activity, acting on paired donors, with incorporation or reduction of molecular oxygen"/>
    <property type="evidence" value="ECO:0007669"/>
    <property type="project" value="InterPro"/>
</dbReference>
<dbReference type="InterPro" id="IPR002401">
    <property type="entry name" value="Cyt_P450_E_grp-I"/>
</dbReference>
<dbReference type="GO" id="GO:0020037">
    <property type="term" value="F:heme binding"/>
    <property type="evidence" value="ECO:0007669"/>
    <property type="project" value="InterPro"/>
</dbReference>
<keyword evidence="11" id="KW-0812">Transmembrane</keyword>
<feature type="transmembrane region" description="Helical" evidence="11">
    <location>
        <begin position="6"/>
        <end position="22"/>
    </location>
</feature>
<keyword evidence="11" id="KW-0472">Membrane</keyword>
<dbReference type="SUPFAM" id="SSF48264">
    <property type="entry name" value="Cytochrome P450"/>
    <property type="match status" value="1"/>
</dbReference>
<evidence type="ECO:0000256" key="1">
    <source>
        <dbReference type="ARBA" id="ARBA00001971"/>
    </source>
</evidence>
<dbReference type="PROSITE" id="PS00086">
    <property type="entry name" value="CYTOCHROME_P450"/>
    <property type="match status" value="1"/>
</dbReference>
<comment type="pathway">
    <text evidence="2">Secondary metabolite biosynthesis; terpenoid biosynthesis.</text>
</comment>
<dbReference type="InterPro" id="IPR001128">
    <property type="entry name" value="Cyt_P450"/>
</dbReference>
<accession>A0A5B8NDD7</accession>
<dbReference type="EMBL" id="MK803276">
    <property type="protein sequence ID" value="QDZ36319.1"/>
    <property type="molecule type" value="mRNA"/>
</dbReference>
<keyword evidence="5 9" id="KW-0479">Metal-binding</keyword>
<keyword evidence="11" id="KW-1133">Transmembrane helix</keyword>
<evidence type="ECO:0000256" key="7">
    <source>
        <dbReference type="ARBA" id="ARBA00023004"/>
    </source>
</evidence>
<dbReference type="PANTHER" id="PTHR47955">
    <property type="entry name" value="CYTOCHROME P450 FAMILY 71 PROTEIN"/>
    <property type="match status" value="1"/>
</dbReference>
<dbReference type="InterPro" id="IPR036396">
    <property type="entry name" value="Cyt_P450_sf"/>
</dbReference>
<keyword evidence="7 9" id="KW-0408">Iron</keyword>
<evidence type="ECO:0000256" key="11">
    <source>
        <dbReference type="SAM" id="Phobius"/>
    </source>
</evidence>
<reference evidence="12" key="2">
    <citation type="submission" date="2019-04" db="EMBL/GenBank/DDBJ databases">
        <authorList>
            <person name="Griffiths H.E."/>
            <person name="Stephenson M.J."/>
            <person name="Thimmappa R."/>
            <person name="Vincent J.L."/>
            <person name="Osbourn A."/>
        </authorList>
    </citation>
    <scope>NUCLEOTIDE SEQUENCE</scope>
</reference>
<dbReference type="Gene3D" id="1.10.630.10">
    <property type="entry name" value="Cytochrome P450"/>
    <property type="match status" value="1"/>
</dbReference>
<evidence type="ECO:0000256" key="2">
    <source>
        <dbReference type="ARBA" id="ARBA00004721"/>
    </source>
</evidence>
<protein>
    <submittedName>
        <fullName evidence="12">CYP71BE127</fullName>
    </submittedName>
</protein>
<evidence type="ECO:0000256" key="5">
    <source>
        <dbReference type="ARBA" id="ARBA00022723"/>
    </source>
</evidence>
<dbReference type="PRINTS" id="PR00463">
    <property type="entry name" value="EP450I"/>
</dbReference>
<dbReference type="InterPro" id="IPR017972">
    <property type="entry name" value="Cyt_P450_CS"/>
</dbReference>
<dbReference type="AlphaFoldDB" id="A0A5B8NDD7"/>
<evidence type="ECO:0000256" key="3">
    <source>
        <dbReference type="ARBA" id="ARBA00010617"/>
    </source>
</evidence>
<dbReference type="PRINTS" id="PR00385">
    <property type="entry name" value="P450"/>
</dbReference>
<comment type="cofactor">
    <cofactor evidence="1 9">
        <name>heme</name>
        <dbReference type="ChEBI" id="CHEBI:30413"/>
    </cofactor>
</comment>
<keyword evidence="4 9" id="KW-0349">Heme</keyword>
<reference evidence="12" key="1">
    <citation type="journal article" date="2019" name="Proc. Natl. Acad. Sci. U.S.A.">
        <title>Identification of key enzymes responsible for protolimonoid biosynthesis in plants: Opening the door to azadirachtin production.</title>
        <authorList>
            <person name="Hodgson H."/>
            <person name="De La Pena R."/>
            <person name="Stephenson M.J."/>
            <person name="Thimmappa R."/>
            <person name="Vincent J.L."/>
            <person name="Sattely E.S."/>
            <person name="Osbourn A."/>
        </authorList>
    </citation>
    <scope>NUCLEOTIDE SEQUENCE</scope>
</reference>
<comment type="similarity">
    <text evidence="3 10">Belongs to the cytochrome P450 family.</text>
</comment>
<dbReference type="CDD" id="cd11072">
    <property type="entry name" value="CYP71-like"/>
    <property type="match status" value="1"/>
</dbReference>
<evidence type="ECO:0000313" key="12">
    <source>
        <dbReference type="EMBL" id="QDZ36319.1"/>
    </source>
</evidence>
<dbReference type="GO" id="GO:0005506">
    <property type="term" value="F:iron ion binding"/>
    <property type="evidence" value="ECO:0007669"/>
    <property type="project" value="InterPro"/>
</dbReference>
<keyword evidence="6 10" id="KW-0560">Oxidoreductase</keyword>
<dbReference type="SMR" id="A0A5B8NDD7"/>
<dbReference type="PANTHER" id="PTHR47955:SF8">
    <property type="entry name" value="CYTOCHROME P450 71D11-LIKE"/>
    <property type="match status" value="1"/>
</dbReference>
<sequence>MEDQLPTFPVILSFLLFVFMIWKKSKSNQSTLNLPPGPWKLPVLGNMHQLVGSHPHRALRELAMKYGPVMHLKLGEASTFVISSAEGAREVMKTHDLTFAQRPPLLAARIICYNFTDIAFAPYGDYWRQLRKLCTLELLSTKRVQSYRSIREEEVSNVITSISSNAGMSINFSKMIFTLINDITARAAFGGRCKDNEKFKQNFQKMMTLASGFSLADLFPSIKLLEVVSGIRFELEKLVKETDKIIEKVINEHRSTVQRQTGEGEPKDIVDVLLHIQEHGDLEFPLTNENIKAVVLELFVAGTETSSTIVEWAMAEMLKNPRVIEKAQTEVREVFDKNGNVDEIGLDQLQYLKLVIKETLRLHTPLPLLLPRVGRESCKIFGYDIPKGSKVIVNVWAISRDPNCWTEAESFYPERFLDSSIDFKGTDFEFTPFGAGRRICPGVTYGLANVELALAQLLYHFNWKLPNGIKNNDLDMTEEFGSAITLKNHLYLIPTPYYNSKLV</sequence>
<evidence type="ECO:0000256" key="9">
    <source>
        <dbReference type="PIRSR" id="PIRSR602401-1"/>
    </source>
</evidence>
<name>A0A5B8NDD7_AZAIN</name>
<dbReference type="GO" id="GO:0004497">
    <property type="term" value="F:monooxygenase activity"/>
    <property type="evidence" value="ECO:0007669"/>
    <property type="project" value="UniProtKB-KW"/>
</dbReference>
<proteinExistence type="evidence at transcript level"/>
<evidence type="ECO:0000256" key="8">
    <source>
        <dbReference type="ARBA" id="ARBA00023033"/>
    </source>
</evidence>
<keyword evidence="8 10" id="KW-0503">Monooxygenase</keyword>
<organism evidence="12">
    <name type="scientific">Azadirachta indica</name>
    <name type="common">Neem tree</name>
    <name type="synonym">Melia azadirachta</name>
    <dbReference type="NCBI Taxonomy" id="124943"/>
    <lineage>
        <taxon>Eukaryota</taxon>
        <taxon>Viridiplantae</taxon>
        <taxon>Streptophyta</taxon>
        <taxon>Embryophyta</taxon>
        <taxon>Tracheophyta</taxon>
        <taxon>Spermatophyta</taxon>
        <taxon>Magnoliopsida</taxon>
        <taxon>eudicotyledons</taxon>
        <taxon>Gunneridae</taxon>
        <taxon>Pentapetalae</taxon>
        <taxon>rosids</taxon>
        <taxon>malvids</taxon>
        <taxon>Sapindales</taxon>
        <taxon>Meliaceae</taxon>
        <taxon>Azadirachta</taxon>
    </lineage>
</organism>
<evidence type="ECO:0000256" key="10">
    <source>
        <dbReference type="RuleBase" id="RU000461"/>
    </source>
</evidence>
<evidence type="ECO:0000256" key="6">
    <source>
        <dbReference type="ARBA" id="ARBA00023002"/>
    </source>
</evidence>